<dbReference type="AlphaFoldDB" id="A0A182UHV2"/>
<protein>
    <recommendedName>
        <fullName evidence="4">Protein TsetseEP domain-containing protein</fullName>
    </recommendedName>
</protein>
<evidence type="ECO:0008006" key="4">
    <source>
        <dbReference type="Google" id="ProtNLM"/>
    </source>
</evidence>
<name>A0A182UHV2_9DIPT</name>
<dbReference type="VEuPathDB" id="VectorBase:AMEC020685"/>
<feature type="signal peptide" evidence="1">
    <location>
        <begin position="1"/>
        <end position="16"/>
    </location>
</feature>
<evidence type="ECO:0000313" key="3">
    <source>
        <dbReference type="Proteomes" id="UP000075902"/>
    </source>
</evidence>
<keyword evidence="1" id="KW-0732">Signal</keyword>
<organism evidence="2 3">
    <name type="scientific">Anopheles melas</name>
    <dbReference type="NCBI Taxonomy" id="34690"/>
    <lineage>
        <taxon>Eukaryota</taxon>
        <taxon>Metazoa</taxon>
        <taxon>Ecdysozoa</taxon>
        <taxon>Arthropoda</taxon>
        <taxon>Hexapoda</taxon>
        <taxon>Insecta</taxon>
        <taxon>Pterygota</taxon>
        <taxon>Neoptera</taxon>
        <taxon>Endopterygota</taxon>
        <taxon>Diptera</taxon>
        <taxon>Nematocera</taxon>
        <taxon>Culicoidea</taxon>
        <taxon>Culicidae</taxon>
        <taxon>Anophelinae</taxon>
        <taxon>Anopheles</taxon>
    </lineage>
</organism>
<dbReference type="EnsemblMetazoa" id="AMEC020685-RA">
    <property type="protein sequence ID" value="AMEC020685-PA"/>
    <property type="gene ID" value="AMEC020685"/>
</dbReference>
<dbReference type="Proteomes" id="UP000075902">
    <property type="component" value="Unassembled WGS sequence"/>
</dbReference>
<accession>A0A182UHV2</accession>
<feature type="chain" id="PRO_5008138190" description="Protein TsetseEP domain-containing protein" evidence="1">
    <location>
        <begin position="17"/>
        <end position="475"/>
    </location>
</feature>
<sequence length="475" mass="52463">MKSIIVLLAIAGIAAAGRPDTEKIIQTFKEIAPLYKPSIQKAQIIINAIKANATNQLAELHLTIIGKKEQYVQQVIGREEYILQQIEAQRKADQVCMGFVRTSGEMTVNLAGVSFTNCINAADDAIKTKLEEYYSYLGDYEQQLSLLRLLDVFRGENVFHSPQPILARLNEKMEALRNSSSLITDVEVQFMIDQVTQDMVGIQDAYGICMENAYALLGQGLNMCELQLTMICGAALTCEIGKGMGNLCSRSYAGRPGAQEVIDKFRAIVPSYLSAVSEDQQQLLILERQGTDAIAQFHTDMMLAKETFVMSVTRQEDALIELMNAQNRSVADGQCMQFVSTALNQTVNVIGVAYTTCINAADEALRANISSYYGTIGELEQSVLDGRLLDVFRGDNVFYTPDRIVAKLRQKESELKANNSSTAIGEMREEVAAFQADLAKIRGTYIGCMTVAEVSFRSYIELARSQLVMICGALF</sequence>
<keyword evidence="3" id="KW-1185">Reference proteome</keyword>
<reference evidence="3" key="1">
    <citation type="submission" date="2014-01" db="EMBL/GenBank/DDBJ databases">
        <title>The Genome Sequence of Anopheles melas CM1001059_A (V2).</title>
        <authorList>
            <consortium name="The Broad Institute Genomics Platform"/>
            <person name="Neafsey D.E."/>
            <person name="Besansky N."/>
            <person name="Howell P."/>
            <person name="Walton C."/>
            <person name="Young S.K."/>
            <person name="Zeng Q."/>
            <person name="Gargeya S."/>
            <person name="Fitzgerald M."/>
            <person name="Haas B."/>
            <person name="Abouelleil A."/>
            <person name="Allen A.W."/>
            <person name="Alvarado L."/>
            <person name="Arachchi H.M."/>
            <person name="Berlin A.M."/>
            <person name="Chapman S.B."/>
            <person name="Gainer-Dewar J."/>
            <person name="Goldberg J."/>
            <person name="Griggs A."/>
            <person name="Gujja S."/>
            <person name="Hansen M."/>
            <person name="Howarth C."/>
            <person name="Imamovic A."/>
            <person name="Ireland A."/>
            <person name="Larimer J."/>
            <person name="McCowan C."/>
            <person name="Murphy C."/>
            <person name="Pearson M."/>
            <person name="Poon T.W."/>
            <person name="Priest M."/>
            <person name="Roberts A."/>
            <person name="Saif S."/>
            <person name="Shea T."/>
            <person name="Sisk P."/>
            <person name="Sykes S."/>
            <person name="Wortman J."/>
            <person name="Nusbaum C."/>
            <person name="Birren B."/>
        </authorList>
    </citation>
    <scope>NUCLEOTIDE SEQUENCE [LARGE SCALE GENOMIC DNA]</scope>
    <source>
        <strain evidence="3">CM1001059</strain>
    </source>
</reference>
<proteinExistence type="predicted"/>
<evidence type="ECO:0000313" key="2">
    <source>
        <dbReference type="EnsemblMetazoa" id="AMEC020685-PA"/>
    </source>
</evidence>
<reference evidence="2" key="2">
    <citation type="submission" date="2020-05" db="UniProtKB">
        <authorList>
            <consortium name="EnsemblMetazoa"/>
        </authorList>
    </citation>
    <scope>IDENTIFICATION</scope>
    <source>
        <strain evidence="2">CM1001059</strain>
    </source>
</reference>
<evidence type="ECO:0000256" key="1">
    <source>
        <dbReference type="SAM" id="SignalP"/>
    </source>
</evidence>